<dbReference type="GO" id="GO:0009279">
    <property type="term" value="C:cell outer membrane"/>
    <property type="evidence" value="ECO:0007669"/>
    <property type="project" value="UniProtKB-SubCell"/>
</dbReference>
<evidence type="ECO:0000256" key="6">
    <source>
        <dbReference type="SAM" id="SignalP"/>
    </source>
</evidence>
<dbReference type="PRINTS" id="PR01021">
    <property type="entry name" value="OMPADOMAIN"/>
</dbReference>
<evidence type="ECO:0000313" key="8">
    <source>
        <dbReference type="EMBL" id="QGZ42426.1"/>
    </source>
</evidence>
<dbReference type="SUPFAM" id="SSF103088">
    <property type="entry name" value="OmpA-like"/>
    <property type="match status" value="1"/>
</dbReference>
<dbReference type="EMBL" id="VLKW01000008">
    <property type="protein sequence ID" value="TWI44990.1"/>
    <property type="molecule type" value="Genomic_DNA"/>
</dbReference>
<dbReference type="Pfam" id="PF00691">
    <property type="entry name" value="OmpA"/>
    <property type="match status" value="1"/>
</dbReference>
<organism evidence="9 10">
    <name type="scientific">Pseudoduganella flava</name>
    <dbReference type="NCBI Taxonomy" id="871742"/>
    <lineage>
        <taxon>Bacteria</taxon>
        <taxon>Pseudomonadati</taxon>
        <taxon>Pseudomonadota</taxon>
        <taxon>Betaproteobacteria</taxon>
        <taxon>Burkholderiales</taxon>
        <taxon>Oxalobacteraceae</taxon>
        <taxon>Telluria group</taxon>
        <taxon>Pseudoduganella</taxon>
    </lineage>
</organism>
<evidence type="ECO:0000259" key="7">
    <source>
        <dbReference type="PROSITE" id="PS51123"/>
    </source>
</evidence>
<dbReference type="InterPro" id="IPR006665">
    <property type="entry name" value="OmpA-like"/>
</dbReference>
<reference evidence="8 11" key="3">
    <citation type="submission" date="2019-12" db="EMBL/GenBank/DDBJ databases">
        <title>Draft Genome Sequences of Six Type Strains of the Genus Massilia.</title>
        <authorList>
            <person name="Miess H."/>
            <person name="Frediansyah A."/>
            <person name="Goeker M."/>
            <person name="Gross H."/>
        </authorList>
    </citation>
    <scope>NUCLEOTIDE SEQUENCE [LARGE SCALE GENOMIC DNA]</scope>
    <source>
        <strain evidence="8 11">DSM 26639</strain>
    </source>
</reference>
<keyword evidence="6" id="KW-0732">Signal</keyword>
<dbReference type="Gene3D" id="3.30.1330.60">
    <property type="entry name" value="OmpA-like domain"/>
    <property type="match status" value="1"/>
</dbReference>
<feature type="signal peptide" evidence="6">
    <location>
        <begin position="1"/>
        <end position="20"/>
    </location>
</feature>
<evidence type="ECO:0000256" key="5">
    <source>
        <dbReference type="SAM" id="MobiDB-lite"/>
    </source>
</evidence>
<dbReference type="OrthoDB" id="345640at2"/>
<reference evidence="9" key="2">
    <citation type="submission" date="2019-07" db="EMBL/GenBank/DDBJ databases">
        <authorList>
            <person name="Whitman W."/>
            <person name="Huntemann M."/>
            <person name="Clum A."/>
            <person name="Pillay M."/>
            <person name="Palaniappan K."/>
            <person name="Varghese N."/>
            <person name="Mikhailova N."/>
            <person name="Stamatis D."/>
            <person name="Reddy T."/>
            <person name="Daum C."/>
            <person name="Shapiro N."/>
            <person name="Ivanova N."/>
            <person name="Kyrpides N."/>
            <person name="Woyke T."/>
        </authorList>
    </citation>
    <scope>NUCLEOTIDE SEQUENCE</scope>
    <source>
        <strain evidence="9">CGMCC 1.10685</strain>
    </source>
</reference>
<dbReference type="Proteomes" id="UP000315112">
    <property type="component" value="Unassembled WGS sequence"/>
</dbReference>
<gene>
    <name evidence="8" type="ORF">GO485_27595</name>
    <name evidence="9" type="ORF">IP92_04165</name>
</gene>
<keyword evidence="11" id="KW-1185">Reference proteome</keyword>
<comment type="subcellular location">
    <subcellularLocation>
        <location evidence="1">Cell outer membrane</location>
    </subcellularLocation>
</comment>
<dbReference type="EMBL" id="CP046904">
    <property type="protein sequence ID" value="QGZ42426.1"/>
    <property type="molecule type" value="Genomic_DNA"/>
</dbReference>
<dbReference type="Proteomes" id="UP000437862">
    <property type="component" value="Chromosome"/>
</dbReference>
<dbReference type="InterPro" id="IPR032608">
    <property type="entry name" value="DUF4892"/>
</dbReference>
<dbReference type="AlphaFoldDB" id="A0A562PLA6"/>
<evidence type="ECO:0000313" key="11">
    <source>
        <dbReference type="Proteomes" id="UP000437862"/>
    </source>
</evidence>
<evidence type="ECO:0000256" key="4">
    <source>
        <dbReference type="PROSITE-ProRule" id="PRU00473"/>
    </source>
</evidence>
<evidence type="ECO:0000256" key="1">
    <source>
        <dbReference type="ARBA" id="ARBA00004442"/>
    </source>
</evidence>
<dbReference type="CDD" id="cd07185">
    <property type="entry name" value="OmpA_C-like"/>
    <property type="match status" value="1"/>
</dbReference>
<dbReference type="Pfam" id="PF16234">
    <property type="entry name" value="DUF4892"/>
    <property type="match status" value="1"/>
</dbReference>
<reference evidence="9 10" key="1">
    <citation type="journal article" date="2015" name="Stand. Genomic Sci.">
        <title>Genomic Encyclopedia of Bacterial and Archaeal Type Strains, Phase III: the genomes of soil and plant-associated and newly described type strains.</title>
        <authorList>
            <person name="Whitman W.B."/>
            <person name="Woyke T."/>
            <person name="Klenk H.P."/>
            <person name="Zhou Y."/>
            <person name="Lilburn T.G."/>
            <person name="Beck B.J."/>
            <person name="De Vos P."/>
            <person name="Vandamme P."/>
            <person name="Eisen J.A."/>
            <person name="Garrity G."/>
            <person name="Hugenholtz P."/>
            <person name="Kyrpides N.C."/>
        </authorList>
    </citation>
    <scope>NUCLEOTIDE SEQUENCE [LARGE SCALE GENOMIC DNA]</scope>
    <source>
        <strain evidence="9 10">CGMCC 1.10685</strain>
    </source>
</reference>
<evidence type="ECO:0000256" key="2">
    <source>
        <dbReference type="ARBA" id="ARBA00023136"/>
    </source>
</evidence>
<feature type="region of interest" description="Disordered" evidence="5">
    <location>
        <begin position="313"/>
        <end position="332"/>
    </location>
</feature>
<name>A0A562PLA6_9BURK</name>
<keyword evidence="2 4" id="KW-0472">Membrane</keyword>
<dbReference type="PANTHER" id="PTHR30329">
    <property type="entry name" value="STATOR ELEMENT OF FLAGELLAR MOTOR COMPLEX"/>
    <property type="match status" value="1"/>
</dbReference>
<dbReference type="RefSeq" id="WP_145878637.1">
    <property type="nucleotide sequence ID" value="NZ_CP046904.1"/>
</dbReference>
<feature type="compositionally biased region" description="Basic and acidic residues" evidence="5">
    <location>
        <begin position="318"/>
        <end position="332"/>
    </location>
</feature>
<dbReference type="InterPro" id="IPR050330">
    <property type="entry name" value="Bact_OuterMem_StrucFunc"/>
</dbReference>
<evidence type="ECO:0000256" key="3">
    <source>
        <dbReference type="ARBA" id="ARBA00023237"/>
    </source>
</evidence>
<evidence type="ECO:0000313" key="10">
    <source>
        <dbReference type="Proteomes" id="UP000315112"/>
    </source>
</evidence>
<dbReference type="InterPro" id="IPR036737">
    <property type="entry name" value="OmpA-like_sf"/>
</dbReference>
<evidence type="ECO:0000313" key="9">
    <source>
        <dbReference type="EMBL" id="TWI44990.1"/>
    </source>
</evidence>
<protein>
    <submittedName>
        <fullName evidence="8">DUF4892 domain-containing protein</fullName>
    </submittedName>
    <submittedName>
        <fullName evidence="9">Uncharacterized protein DUF4892</fullName>
    </submittedName>
</protein>
<accession>A0A562PLA6</accession>
<feature type="chain" id="PRO_5044617817" evidence="6">
    <location>
        <begin position="21"/>
        <end position="332"/>
    </location>
</feature>
<dbReference type="InterPro" id="IPR006664">
    <property type="entry name" value="OMP_bac"/>
</dbReference>
<sequence length="332" mass="36101">MYANSIRFLALCAILPSAFAGVPANDTVKGAKDHPMLSRFEGSKMVAYEVKQFDEAALPTSKPYYKNNQLMFDSVLKPEGKYTRIVYVYPVDRSSLEVFRNYQAALDKAGLKTVFTCAKESCGENLGNHMLRQVEVDGFIKGGSDYRNTFNSGAHEPRYLVAKGTQPDGGTVHVAVYVVPPARGDLGGVYLQIVEGKPMETGKVSATLNAGEMAKSIASEGKVAVYGVYFDTDKADVKPDSKAALGEMAKLLQQDPKLKVHIVGHTDNQGSVAHNIELSQKRAESVVKQLTTEYKIDGKRLSAKGVGAYAPVASNDAEAGREKNRRVELVKQ</sequence>
<proteinExistence type="predicted"/>
<dbReference type="PANTHER" id="PTHR30329:SF21">
    <property type="entry name" value="LIPOPROTEIN YIAD-RELATED"/>
    <property type="match status" value="1"/>
</dbReference>
<feature type="domain" description="OmpA-like" evidence="7">
    <location>
        <begin position="217"/>
        <end position="332"/>
    </location>
</feature>
<dbReference type="PROSITE" id="PS51123">
    <property type="entry name" value="OMPA_2"/>
    <property type="match status" value="1"/>
</dbReference>
<keyword evidence="3" id="KW-0998">Cell outer membrane</keyword>